<evidence type="ECO:0000313" key="1">
    <source>
        <dbReference type="EMBL" id="CAH1059012.1"/>
    </source>
</evidence>
<evidence type="ECO:0000313" key="2">
    <source>
        <dbReference type="Proteomes" id="UP000838749"/>
    </source>
</evidence>
<proteinExistence type="predicted"/>
<dbReference type="EMBL" id="CAKMAB010000043">
    <property type="protein sequence ID" value="CAH1059012.1"/>
    <property type="molecule type" value="Genomic_DNA"/>
</dbReference>
<keyword evidence="2" id="KW-1185">Reference proteome</keyword>
<sequence>MLDKLADFSIPAVTHNLLQTLEFLIPVDPVEVFVRIVRTIHAGQNGRYQFESMGSNLLVKLVERYLAEYRVIFRYNPACLQSLIKILKVLDKFVKAGCPSAHRLTYRMEEVFR</sequence>
<gene>
    <name evidence="1" type="ORF">PAECIP111894_05198</name>
</gene>
<accession>A0ABM9BJ81</accession>
<reference evidence="1" key="1">
    <citation type="submission" date="2021-12" db="EMBL/GenBank/DDBJ databases">
        <authorList>
            <person name="Criscuolo A."/>
        </authorList>
    </citation>
    <scope>NUCLEOTIDE SEQUENCE</scope>
    <source>
        <strain evidence="1">CIP111894</strain>
    </source>
</reference>
<protein>
    <submittedName>
        <fullName evidence="1">Uncharacterized protein</fullName>
    </submittedName>
</protein>
<name>A0ABM9BJ81_9BACL</name>
<comment type="caution">
    <text evidence="1">The sequence shown here is derived from an EMBL/GenBank/DDBJ whole genome shotgun (WGS) entry which is preliminary data.</text>
</comment>
<organism evidence="1 2">
    <name type="scientific">Paenibacillus pseudetheri</name>
    <dbReference type="NCBI Taxonomy" id="2897682"/>
    <lineage>
        <taxon>Bacteria</taxon>
        <taxon>Bacillati</taxon>
        <taxon>Bacillota</taxon>
        <taxon>Bacilli</taxon>
        <taxon>Bacillales</taxon>
        <taxon>Paenibacillaceae</taxon>
        <taxon>Paenibacillus</taxon>
    </lineage>
</organism>
<dbReference type="RefSeq" id="WP_234540913.1">
    <property type="nucleotide sequence ID" value="NZ_CAKMAB010000043.1"/>
</dbReference>
<dbReference type="Proteomes" id="UP000838749">
    <property type="component" value="Unassembled WGS sequence"/>
</dbReference>